<dbReference type="EC" id="6.6.1.1" evidence="3"/>
<dbReference type="InterPro" id="IPR041628">
    <property type="entry name" value="ChlI/MoxR_AAA_lid"/>
</dbReference>
<protein>
    <submittedName>
        <fullName evidence="3">Magnesium-chelatase 38 kDa subunit</fullName>
        <ecNumber evidence="3">6.6.1.1</ecNumber>
    </submittedName>
</protein>
<dbReference type="OrthoDB" id="9775079at2"/>
<dbReference type="Gene3D" id="3.40.50.300">
    <property type="entry name" value="P-loop containing nucleotide triphosphate hydrolases"/>
    <property type="match status" value="1"/>
</dbReference>
<dbReference type="InterPro" id="IPR002035">
    <property type="entry name" value="VWF_A"/>
</dbReference>
<sequence>MTGYPFSAVAGQEETRLALLLAAVNPSIGGVLLRGQKGTAKSTIVRGLARLLPTGPLRTLSLGATEDRVAGGLDLEASIVSGRPVCSPGLLAEADGGVLHVDEVNLLDDHLVDLVLDAAASGRCIVEREGVSSSHPSRFILVGTMNPEEGELRPQLLDRFGLCVEVAGETDLAVRTTILRRRLAFDADPAGFSGAWSQEEDRLAARLADARLRLATTSVPEPLLDMVVALAVKAHVAGHRADLVMAESARAHAAWSGRTEATEEDVGAVAQMVLRHRRRETRAQNRPPRTGPDERTPSSPRGTPGASPDRSPMGGPGPDGASREQDMPTRRDDRHCQDRHCQDRSGGEEVSPIGQAFHVRPIEPDRDRRTRSGSGRRLTSHSEDHRGHCSGSRQTDLADDLAIDATLRAAALHQRARHQQARRSDDDLPAIIVTRQDWRRKVRVHRVGSCVVLVVDASGSMGAQGRMIASKGAVMSLLLDAYTRRDQVALIAFRRRTAETLVPLTPSVEVARRGLAELPVGGRTPLSAGLAGADRLLRPVLLKEPTTRPVVILVTDGRGNVTLAGEPSRTATEEALALAGRLAADRRISWVVIDTADHRNPTGSARNGLSSAAELARALGASCLRIKDLRAEDLIGASRLASTSTSPRSRP</sequence>
<dbReference type="AlphaFoldDB" id="A0A3S4WXA2"/>
<dbReference type="SUPFAM" id="SSF52540">
    <property type="entry name" value="P-loop containing nucleoside triphosphate hydrolases"/>
    <property type="match status" value="1"/>
</dbReference>
<organism evidence="3 4">
    <name type="scientific">Acidipropionibacterium jensenii</name>
    <dbReference type="NCBI Taxonomy" id="1749"/>
    <lineage>
        <taxon>Bacteria</taxon>
        <taxon>Bacillati</taxon>
        <taxon>Actinomycetota</taxon>
        <taxon>Actinomycetes</taxon>
        <taxon>Propionibacteriales</taxon>
        <taxon>Propionibacteriaceae</taxon>
        <taxon>Acidipropionibacterium</taxon>
    </lineage>
</organism>
<evidence type="ECO:0000313" key="3">
    <source>
        <dbReference type="EMBL" id="VEI03442.1"/>
    </source>
</evidence>
<evidence type="ECO:0000259" key="2">
    <source>
        <dbReference type="PROSITE" id="PS50234"/>
    </source>
</evidence>
<dbReference type="PANTHER" id="PTHR35023">
    <property type="entry name" value="CHELATASE-RELATED"/>
    <property type="match status" value="1"/>
</dbReference>
<dbReference type="Pfam" id="PF13519">
    <property type="entry name" value="VWA_2"/>
    <property type="match status" value="1"/>
</dbReference>
<feature type="compositionally biased region" description="Basic and acidic residues" evidence="1">
    <location>
        <begin position="360"/>
        <end position="370"/>
    </location>
</feature>
<keyword evidence="3" id="KW-0436">Ligase</keyword>
<proteinExistence type="predicted"/>
<dbReference type="GO" id="GO:0005524">
    <property type="term" value="F:ATP binding"/>
    <property type="evidence" value="ECO:0007669"/>
    <property type="project" value="InterPro"/>
</dbReference>
<dbReference type="PANTHER" id="PTHR35023:SF1">
    <property type="entry name" value="MG-PROTOPORPHYRIN IX CHELATASE"/>
    <property type="match status" value="1"/>
</dbReference>
<feature type="domain" description="VWFA" evidence="2">
    <location>
        <begin position="450"/>
        <end position="644"/>
    </location>
</feature>
<dbReference type="EMBL" id="LR134473">
    <property type="protein sequence ID" value="VEI03442.1"/>
    <property type="molecule type" value="Genomic_DNA"/>
</dbReference>
<reference evidence="3 4" key="1">
    <citation type="submission" date="2018-12" db="EMBL/GenBank/DDBJ databases">
        <authorList>
            <consortium name="Pathogen Informatics"/>
        </authorList>
    </citation>
    <scope>NUCLEOTIDE SEQUENCE [LARGE SCALE GENOMIC DNA]</scope>
    <source>
        <strain evidence="3 4">NCTC13652</strain>
    </source>
</reference>
<dbReference type="Pfam" id="PF17863">
    <property type="entry name" value="AAA_lid_2"/>
    <property type="match status" value="1"/>
</dbReference>
<dbReference type="Pfam" id="PF07728">
    <property type="entry name" value="AAA_5"/>
    <property type="match status" value="1"/>
</dbReference>
<dbReference type="Proteomes" id="UP000277858">
    <property type="component" value="Chromosome"/>
</dbReference>
<dbReference type="CDD" id="cd00009">
    <property type="entry name" value="AAA"/>
    <property type="match status" value="1"/>
</dbReference>
<evidence type="ECO:0000313" key="4">
    <source>
        <dbReference type="Proteomes" id="UP000277858"/>
    </source>
</evidence>
<dbReference type="Gene3D" id="1.10.8.80">
    <property type="entry name" value="Magnesium chelatase subunit I, C-Terminal domain"/>
    <property type="match status" value="1"/>
</dbReference>
<dbReference type="GO" id="GO:0016887">
    <property type="term" value="F:ATP hydrolysis activity"/>
    <property type="evidence" value="ECO:0007669"/>
    <property type="project" value="InterPro"/>
</dbReference>
<dbReference type="Gene3D" id="3.40.50.410">
    <property type="entry name" value="von Willebrand factor, type A domain"/>
    <property type="match status" value="1"/>
</dbReference>
<keyword evidence="4" id="KW-1185">Reference proteome</keyword>
<dbReference type="GO" id="GO:0016851">
    <property type="term" value="F:magnesium chelatase activity"/>
    <property type="evidence" value="ECO:0007669"/>
    <property type="project" value="UniProtKB-EC"/>
</dbReference>
<dbReference type="RefSeq" id="WP_028701942.1">
    <property type="nucleotide sequence ID" value="NZ_LR134473.1"/>
</dbReference>
<evidence type="ECO:0000256" key="1">
    <source>
        <dbReference type="SAM" id="MobiDB-lite"/>
    </source>
</evidence>
<gene>
    <name evidence="3" type="primary">bchI_2</name>
    <name evidence="3" type="ORF">NCTC13652_01646</name>
</gene>
<dbReference type="SMART" id="SM00327">
    <property type="entry name" value="VWA"/>
    <property type="match status" value="1"/>
</dbReference>
<feature type="compositionally biased region" description="Basic and acidic residues" evidence="1">
    <location>
        <begin position="321"/>
        <end position="347"/>
    </location>
</feature>
<dbReference type="PROSITE" id="PS50234">
    <property type="entry name" value="VWFA"/>
    <property type="match status" value="1"/>
</dbReference>
<dbReference type="InterPro" id="IPR052989">
    <property type="entry name" value="Mg-chelatase_DI-like"/>
</dbReference>
<dbReference type="SUPFAM" id="SSF53300">
    <property type="entry name" value="vWA-like"/>
    <property type="match status" value="1"/>
</dbReference>
<dbReference type="InterPro" id="IPR027417">
    <property type="entry name" value="P-loop_NTPase"/>
</dbReference>
<name>A0A3S4WXA2_9ACTN</name>
<accession>A0A3S4WXA2</accession>
<dbReference type="InterPro" id="IPR011704">
    <property type="entry name" value="ATPase_dyneun-rel_AAA"/>
</dbReference>
<dbReference type="STRING" id="1122997.GCA_000425285_00015"/>
<feature type="region of interest" description="Disordered" evidence="1">
    <location>
        <begin position="275"/>
        <end position="394"/>
    </location>
</feature>
<dbReference type="InterPro" id="IPR036465">
    <property type="entry name" value="vWFA_dom_sf"/>
</dbReference>